<name>A0A0B4XL66_9GAMM</name>
<proteinExistence type="predicted"/>
<dbReference type="KEGG" id="apac:S7S_12835"/>
<protein>
    <submittedName>
        <fullName evidence="1">Uncharacterized protein</fullName>
    </submittedName>
</protein>
<evidence type="ECO:0000313" key="1">
    <source>
        <dbReference type="EMBL" id="AJD48979.1"/>
    </source>
</evidence>
<dbReference type="EMBL" id="CP004387">
    <property type="protein sequence ID" value="AJD48979.1"/>
    <property type="molecule type" value="Genomic_DNA"/>
</dbReference>
<organism evidence="1 2">
    <name type="scientific">Isoalcanivorax pacificus W11-5</name>
    <dbReference type="NCBI Taxonomy" id="391936"/>
    <lineage>
        <taxon>Bacteria</taxon>
        <taxon>Pseudomonadati</taxon>
        <taxon>Pseudomonadota</taxon>
        <taxon>Gammaproteobacteria</taxon>
        <taxon>Oceanospirillales</taxon>
        <taxon>Alcanivoracaceae</taxon>
        <taxon>Isoalcanivorax</taxon>
    </lineage>
</organism>
<keyword evidence="2" id="KW-1185">Reference proteome</keyword>
<evidence type="ECO:0000313" key="2">
    <source>
        <dbReference type="Proteomes" id="UP000006764"/>
    </source>
</evidence>
<gene>
    <name evidence="1" type="ORF">S7S_12835</name>
</gene>
<reference evidence="1 2" key="1">
    <citation type="journal article" date="2012" name="J. Bacteriol.">
        <title>Genome sequence of an alkane-degrading bacterium, Alcanivorax pacificus type strain W11-5, isolated from deep sea sediment.</title>
        <authorList>
            <person name="Lai Q."/>
            <person name="Shao Z."/>
        </authorList>
    </citation>
    <scope>NUCLEOTIDE SEQUENCE [LARGE SCALE GENOMIC DNA]</scope>
    <source>
        <strain evidence="1 2">W11-5</strain>
    </source>
</reference>
<accession>A0A0B4XL66</accession>
<dbReference type="AlphaFoldDB" id="A0A0B4XL66"/>
<sequence>MIYKAATLSTTEQALDQLGVNRARNPMALTGEMTNALNLLNLLYADIITQCVRVLTTTWTHLIQNRNLTLSQMAIHSRHLKDQISP</sequence>
<dbReference type="Proteomes" id="UP000006764">
    <property type="component" value="Chromosome"/>
</dbReference>
<dbReference type="HOGENOM" id="CLU_2490918_0_0_6"/>